<dbReference type="PANTHER" id="PTHR48466:SF2">
    <property type="entry name" value="OS10G0509000 PROTEIN"/>
    <property type="match status" value="1"/>
</dbReference>
<evidence type="ECO:0000256" key="8">
    <source>
        <dbReference type="HAMAP-Rule" id="MF_00092"/>
    </source>
</evidence>
<feature type="binding site" evidence="8">
    <location>
        <begin position="332"/>
        <end position="339"/>
    </location>
    <ligand>
        <name>ATP</name>
        <dbReference type="ChEBI" id="CHEBI:30616"/>
    </ligand>
</feature>
<dbReference type="SUPFAM" id="SSF48334">
    <property type="entry name" value="DNA repair protein MutS, domain III"/>
    <property type="match status" value="1"/>
</dbReference>
<evidence type="ECO:0000256" key="3">
    <source>
        <dbReference type="ARBA" id="ARBA00022741"/>
    </source>
</evidence>
<dbReference type="GO" id="GO:0030983">
    <property type="term" value="F:mismatched DNA binding"/>
    <property type="evidence" value="ECO:0007669"/>
    <property type="project" value="InterPro"/>
</dbReference>
<accession>A0A3G2R5S3</accession>
<dbReference type="KEGG" id="bacg:D2962_09260"/>
<dbReference type="InterPro" id="IPR045076">
    <property type="entry name" value="MutS"/>
</dbReference>
<keyword evidence="3 8" id="KW-0547">Nucleotide-binding</keyword>
<dbReference type="InterPro" id="IPR007696">
    <property type="entry name" value="DNA_mismatch_repair_MutS_core"/>
</dbReference>
<dbReference type="GO" id="GO:0005524">
    <property type="term" value="F:ATP binding"/>
    <property type="evidence" value="ECO:0007669"/>
    <property type="project" value="UniProtKB-UniRule"/>
</dbReference>
<evidence type="ECO:0000313" key="12">
    <source>
        <dbReference type="Proteomes" id="UP000280960"/>
    </source>
</evidence>
<evidence type="ECO:0000259" key="10">
    <source>
        <dbReference type="PROSITE" id="PS50828"/>
    </source>
</evidence>
<dbReference type="SMART" id="SM00533">
    <property type="entry name" value="MUTSd"/>
    <property type="match status" value="1"/>
</dbReference>
<dbReference type="GO" id="GO:0019843">
    <property type="term" value="F:rRNA binding"/>
    <property type="evidence" value="ECO:0007669"/>
    <property type="project" value="UniProtKB-UniRule"/>
</dbReference>
<dbReference type="SUPFAM" id="SSF160443">
    <property type="entry name" value="SMR domain-like"/>
    <property type="match status" value="1"/>
</dbReference>
<dbReference type="CDD" id="cd03280">
    <property type="entry name" value="ABC_MutS2"/>
    <property type="match status" value="1"/>
</dbReference>
<dbReference type="GO" id="GO:0043023">
    <property type="term" value="F:ribosomal large subunit binding"/>
    <property type="evidence" value="ECO:0007669"/>
    <property type="project" value="UniProtKB-UniRule"/>
</dbReference>
<feature type="domain" description="Smr" evidence="10">
    <location>
        <begin position="713"/>
        <end position="788"/>
    </location>
</feature>
<evidence type="ECO:0000256" key="1">
    <source>
        <dbReference type="ARBA" id="ARBA00022722"/>
    </source>
</evidence>
<keyword evidence="2 8" id="KW-0699">rRNA-binding</keyword>
<dbReference type="InterPro" id="IPR027417">
    <property type="entry name" value="P-loop_NTPase"/>
</dbReference>
<name>A0A3G2R5S3_9FIRM</name>
<comment type="similarity">
    <text evidence="8">Belongs to the DNA mismatch repair MutS family. MutS2 subfamily.</text>
</comment>
<evidence type="ECO:0000256" key="2">
    <source>
        <dbReference type="ARBA" id="ARBA00022730"/>
    </source>
</evidence>
<comment type="function">
    <text evidence="8">Acts as a ribosome collision sensor, splitting the ribosome into its 2 subunits. Detects stalled/collided 70S ribosomes which it binds and splits by an ATP-hydrolysis driven conformational change. Acts upstream of the ribosome quality control system (RQC), a ribosome-associated complex that mediates the extraction of incompletely synthesized nascent chains from stalled ribosomes and their subsequent degradation. Probably generates substrates for RQC.</text>
</comment>
<organism evidence="11 12">
    <name type="scientific">Biomaibacter acetigenes</name>
    <dbReference type="NCBI Taxonomy" id="2316383"/>
    <lineage>
        <taxon>Bacteria</taxon>
        <taxon>Bacillati</taxon>
        <taxon>Bacillota</taxon>
        <taxon>Clostridia</taxon>
        <taxon>Thermosediminibacterales</taxon>
        <taxon>Tepidanaerobacteraceae</taxon>
        <taxon>Biomaibacter</taxon>
    </lineage>
</organism>
<evidence type="ECO:0000256" key="7">
    <source>
        <dbReference type="ARBA" id="ARBA00023125"/>
    </source>
</evidence>
<dbReference type="Gene3D" id="3.40.50.300">
    <property type="entry name" value="P-loop containing nucleotide triphosphate hydrolases"/>
    <property type="match status" value="1"/>
</dbReference>
<keyword evidence="1 8" id="KW-0540">Nuclease</keyword>
<reference evidence="11 12" key="1">
    <citation type="submission" date="2018-10" db="EMBL/GenBank/DDBJ databases">
        <authorList>
            <person name="Zhang X."/>
        </authorList>
    </citation>
    <scope>NUCLEOTIDE SEQUENCE [LARGE SCALE GENOMIC DNA]</scope>
    <source>
        <strain evidence="11 12">SK-G1</strain>
    </source>
</reference>
<keyword evidence="4 8" id="KW-0378">Hydrolase</keyword>
<comment type="subunit">
    <text evidence="8">Homodimer. Binds to stalled ribosomes, contacting rRNA.</text>
</comment>
<dbReference type="NCBIfam" id="TIGR01069">
    <property type="entry name" value="mutS2"/>
    <property type="match status" value="1"/>
</dbReference>
<gene>
    <name evidence="8" type="primary">mutS2</name>
    <name evidence="8" type="synonym">rqcU</name>
    <name evidence="11" type="ORF">D2962_09260</name>
</gene>
<dbReference type="InterPro" id="IPR036063">
    <property type="entry name" value="Smr_dom_sf"/>
</dbReference>
<dbReference type="PIRSF" id="PIRSF005814">
    <property type="entry name" value="MutS_YshD"/>
    <property type="match status" value="1"/>
</dbReference>
<dbReference type="RefSeq" id="WP_122014801.1">
    <property type="nucleotide sequence ID" value="NZ_CP033169.1"/>
</dbReference>
<evidence type="ECO:0000256" key="6">
    <source>
        <dbReference type="ARBA" id="ARBA00022884"/>
    </source>
</evidence>
<dbReference type="EC" id="3.6.4.-" evidence="8"/>
<dbReference type="EMBL" id="CP033169">
    <property type="protein sequence ID" value="AYO30772.1"/>
    <property type="molecule type" value="Genomic_DNA"/>
</dbReference>
<keyword evidence="9" id="KW-0175">Coiled coil</keyword>
<dbReference type="SUPFAM" id="SSF52540">
    <property type="entry name" value="P-loop containing nucleoside triphosphate hydrolases"/>
    <property type="match status" value="1"/>
</dbReference>
<dbReference type="GO" id="GO:0140664">
    <property type="term" value="F:ATP-dependent DNA damage sensor activity"/>
    <property type="evidence" value="ECO:0007669"/>
    <property type="project" value="InterPro"/>
</dbReference>
<sequence length="788" mass="88711">MNNRVETVLEFDKIKKILSEYALSPMAKQLIYDLEPSSDELQVKKLQQETSEGVNILKSGIHMPLEGLRDIRNSLRLAKLGSVLSPKDLLDIASTMRASRLIKALWSEKKPEHCSILDEIIQGLHSFQSIEEKIERAILSEDEIADSASQKLTAIRRQKRVLTQRIREKLESIVNSPQYQKVLQEPIVTVRKDRYVIPVKLEFKGSIPGVVHDQSSSGSTLYIEPMPVLQMNNELRQLETEEKKEIERILREFTLKIQENHDFLSDTLNGLINLDFIMAKAGYSVDIKGVEPLFNTRGYINIIKGRHPLLKGKVVPIDIFLGDKFSILVITGPNTGGKTVSLKTVGLMALMSQSGLHVPAEEGTQLAVFDEVFADIGDEQSIEQSLSTFSSHLKNIKKIVEKASNNCLVLLDELGAGTDPTEGAALAMAILTYFYEKGSRVIATTHYSELKAFAYSTEGIENASVEFDVRTLSPTYRLTIGIPGKSNAFEIAQRLGLKQGIIDSARGLLAAENLKMEELLRHIEQEKNKAEEEKEELNSLRRQYLKKLEKLEEEREKVRQQHEKILEKAREKARTMLEKVESEAEQIIARLKEVDEKDTKQIRDKAIETTRAWLREAGKSLKGSEGQILETVHQKPDEPLKPGEKVKIAGLNQEGHIISIDEVTKTAQLQVGIMKINVPLKSLIKIFEEKFTGQRSRYTSIAMEKARNVSNQIDLRGLTLDEALLKVDKYLDDAYLAGMSSVYLIHGKGTGVLRQGIQDMLRKKSEVKHFRPGNMDEGGLGVTVVEFK</sequence>
<dbReference type="Pfam" id="PF01713">
    <property type="entry name" value="Smr"/>
    <property type="match status" value="1"/>
</dbReference>
<proteinExistence type="inferred from homology"/>
<dbReference type="PANTHER" id="PTHR48466">
    <property type="entry name" value="OS10G0509000 PROTEIN-RELATED"/>
    <property type="match status" value="1"/>
</dbReference>
<evidence type="ECO:0000256" key="4">
    <source>
        <dbReference type="ARBA" id="ARBA00022801"/>
    </source>
</evidence>
<dbReference type="Pfam" id="PF00488">
    <property type="entry name" value="MutS_V"/>
    <property type="match status" value="1"/>
</dbReference>
<protein>
    <recommendedName>
        <fullName evidence="8">Endonuclease MutS2</fullName>
        <ecNumber evidence="8">3.1.-.-</ecNumber>
    </recommendedName>
    <alternativeName>
        <fullName evidence="8">Ribosome-associated protein quality control-upstream factor</fullName>
        <shortName evidence="8">RQC-upstream factor</shortName>
        <shortName evidence="8">RqcU</shortName>
        <ecNumber evidence="8">3.6.4.-</ecNumber>
    </alternativeName>
</protein>
<dbReference type="GO" id="GO:0072344">
    <property type="term" value="P:rescue of stalled ribosome"/>
    <property type="evidence" value="ECO:0007669"/>
    <property type="project" value="UniProtKB-UniRule"/>
</dbReference>
<dbReference type="FunFam" id="3.40.50.300:FF:000830">
    <property type="entry name" value="Endonuclease MutS2"/>
    <property type="match status" value="1"/>
</dbReference>
<dbReference type="Proteomes" id="UP000280960">
    <property type="component" value="Chromosome"/>
</dbReference>
<dbReference type="AlphaFoldDB" id="A0A3G2R5S3"/>
<dbReference type="HAMAP" id="MF_00092">
    <property type="entry name" value="MutS2"/>
    <property type="match status" value="1"/>
</dbReference>
<dbReference type="SMART" id="SM00534">
    <property type="entry name" value="MUTSac"/>
    <property type="match status" value="1"/>
</dbReference>
<keyword evidence="5 8" id="KW-0067">ATP-binding</keyword>
<dbReference type="InterPro" id="IPR046893">
    <property type="entry name" value="MSSS"/>
</dbReference>
<dbReference type="InterPro" id="IPR036187">
    <property type="entry name" value="DNA_mismatch_repair_MutS_sf"/>
</dbReference>
<dbReference type="SMART" id="SM00463">
    <property type="entry name" value="SMR"/>
    <property type="match status" value="1"/>
</dbReference>
<dbReference type="EC" id="3.1.-.-" evidence="8"/>
<keyword evidence="8 11" id="KW-0255">Endonuclease</keyword>
<dbReference type="GO" id="GO:0016887">
    <property type="term" value="F:ATP hydrolysis activity"/>
    <property type="evidence" value="ECO:0007669"/>
    <property type="project" value="InterPro"/>
</dbReference>
<dbReference type="Pfam" id="PF20297">
    <property type="entry name" value="MSSS"/>
    <property type="match status" value="1"/>
</dbReference>
<feature type="coiled-coil region" evidence="9">
    <location>
        <begin position="509"/>
        <end position="597"/>
    </location>
</feature>
<dbReference type="GO" id="GO:0004519">
    <property type="term" value="F:endonuclease activity"/>
    <property type="evidence" value="ECO:0007669"/>
    <property type="project" value="UniProtKB-UniRule"/>
</dbReference>
<dbReference type="InterPro" id="IPR000432">
    <property type="entry name" value="DNA_mismatch_repair_MutS_C"/>
</dbReference>
<evidence type="ECO:0000256" key="5">
    <source>
        <dbReference type="ARBA" id="ARBA00022840"/>
    </source>
</evidence>
<dbReference type="Gene3D" id="3.30.1370.110">
    <property type="match status" value="1"/>
</dbReference>
<evidence type="ECO:0000313" key="11">
    <source>
        <dbReference type="EMBL" id="AYO30772.1"/>
    </source>
</evidence>
<dbReference type="InterPro" id="IPR005747">
    <property type="entry name" value="MutS2"/>
</dbReference>
<dbReference type="GO" id="GO:0045910">
    <property type="term" value="P:negative regulation of DNA recombination"/>
    <property type="evidence" value="ECO:0007669"/>
    <property type="project" value="InterPro"/>
</dbReference>
<dbReference type="PROSITE" id="PS50828">
    <property type="entry name" value="SMR"/>
    <property type="match status" value="1"/>
</dbReference>
<keyword evidence="7 8" id="KW-0238">DNA-binding</keyword>
<dbReference type="InterPro" id="IPR002625">
    <property type="entry name" value="Smr_dom"/>
</dbReference>
<dbReference type="GO" id="GO:0006298">
    <property type="term" value="P:mismatch repair"/>
    <property type="evidence" value="ECO:0007669"/>
    <property type="project" value="InterPro"/>
</dbReference>
<keyword evidence="12" id="KW-1185">Reference proteome</keyword>
<keyword evidence="6 8" id="KW-0694">RNA-binding</keyword>
<evidence type="ECO:0000256" key="9">
    <source>
        <dbReference type="SAM" id="Coils"/>
    </source>
</evidence>
<comment type="function">
    <text evidence="8">Endonuclease that is involved in the suppression of homologous recombination and thus may have a key role in the control of bacterial genetic diversity.</text>
</comment>